<keyword evidence="3" id="KW-0804">Transcription</keyword>
<evidence type="ECO:0000259" key="4">
    <source>
        <dbReference type="PROSITE" id="PS50043"/>
    </source>
</evidence>
<dbReference type="Gene3D" id="1.10.10.10">
    <property type="entry name" value="Winged helix-like DNA-binding domain superfamily/Winged helix DNA-binding domain"/>
    <property type="match status" value="1"/>
</dbReference>
<dbReference type="PROSITE" id="PS50043">
    <property type="entry name" value="HTH_LUXR_2"/>
    <property type="match status" value="1"/>
</dbReference>
<organism evidence="5 6">
    <name type="scientific">Niallia endozanthoxylica</name>
    <dbReference type="NCBI Taxonomy" id="2036016"/>
    <lineage>
        <taxon>Bacteria</taxon>
        <taxon>Bacillati</taxon>
        <taxon>Bacillota</taxon>
        <taxon>Bacilli</taxon>
        <taxon>Bacillales</taxon>
        <taxon>Bacillaceae</taxon>
        <taxon>Niallia</taxon>
    </lineage>
</organism>
<evidence type="ECO:0000313" key="5">
    <source>
        <dbReference type="EMBL" id="KAA9021070.1"/>
    </source>
</evidence>
<dbReference type="AlphaFoldDB" id="A0A5J5HJT8"/>
<dbReference type="GO" id="GO:0003677">
    <property type="term" value="F:DNA binding"/>
    <property type="evidence" value="ECO:0007669"/>
    <property type="project" value="UniProtKB-KW"/>
</dbReference>
<dbReference type="InterPro" id="IPR036388">
    <property type="entry name" value="WH-like_DNA-bd_sf"/>
</dbReference>
<gene>
    <name evidence="5" type="ORF">F4V44_18175</name>
</gene>
<dbReference type="OrthoDB" id="581422at2"/>
<accession>A0A5J5HJT8</accession>
<evidence type="ECO:0000313" key="6">
    <source>
        <dbReference type="Proteomes" id="UP000326671"/>
    </source>
</evidence>
<dbReference type="SMART" id="SM00421">
    <property type="entry name" value="HTH_LUXR"/>
    <property type="match status" value="1"/>
</dbReference>
<dbReference type="EMBL" id="VYKL01000028">
    <property type="protein sequence ID" value="KAA9021070.1"/>
    <property type="molecule type" value="Genomic_DNA"/>
</dbReference>
<dbReference type="CDD" id="cd06170">
    <property type="entry name" value="LuxR_C_like"/>
    <property type="match status" value="1"/>
</dbReference>
<keyword evidence="2" id="KW-0238">DNA-binding</keyword>
<comment type="caution">
    <text evidence="5">The sequence shown here is derived from an EMBL/GenBank/DDBJ whole genome shotgun (WGS) entry which is preliminary data.</text>
</comment>
<reference evidence="5 6" key="1">
    <citation type="submission" date="2019-09" db="EMBL/GenBank/DDBJ databases">
        <title>Whole genome sequences of isolates from the Mars Exploration Rovers.</title>
        <authorList>
            <person name="Seuylemezian A."/>
            <person name="Vaishampayan P."/>
        </authorList>
    </citation>
    <scope>NUCLEOTIDE SEQUENCE [LARGE SCALE GENOMIC DNA]</scope>
    <source>
        <strain evidence="5 6">MER_TA_151</strain>
    </source>
</reference>
<feature type="domain" description="HTH luxR-type" evidence="4">
    <location>
        <begin position="177"/>
        <end position="242"/>
    </location>
</feature>
<evidence type="ECO:0000256" key="3">
    <source>
        <dbReference type="ARBA" id="ARBA00023163"/>
    </source>
</evidence>
<dbReference type="Proteomes" id="UP000326671">
    <property type="component" value="Unassembled WGS sequence"/>
</dbReference>
<dbReference type="InterPro" id="IPR016032">
    <property type="entry name" value="Sig_transdc_resp-reg_C-effctor"/>
</dbReference>
<name>A0A5J5HJT8_9BACI</name>
<dbReference type="PRINTS" id="PR00038">
    <property type="entry name" value="HTHLUXR"/>
</dbReference>
<dbReference type="PANTHER" id="PTHR44688">
    <property type="entry name" value="DNA-BINDING TRANSCRIPTIONAL ACTIVATOR DEVR_DOSR"/>
    <property type="match status" value="1"/>
</dbReference>
<dbReference type="SUPFAM" id="SSF46894">
    <property type="entry name" value="C-terminal effector domain of the bipartite response regulators"/>
    <property type="match status" value="1"/>
</dbReference>
<sequence length="245" mass="27470">MIFLDKELKSLPSKLNHTMMQQGLDQLADITSSEERIIQLLQIYVELFPVKNALLFRYSPLGHLAEGIVSIDSTGINYIFSIRDDVRSLPGIFSAIHEYQAKYIPSQDYLTQLGSKYIPNSDSLYSVLVVPICTGSTVIGYICSNEFDEEVMFHQDLLSDFTRFGNLSGKLFKLTSKIDSTHGLSKRELEVMEELAKGGVIKQLVDILGISETTIKQYVKSVIKKLGVQNRTQAVAELVRRGVIS</sequence>
<protein>
    <submittedName>
        <fullName evidence="5">Helix-turn-helix transcriptional regulator</fullName>
    </submittedName>
</protein>
<evidence type="ECO:0000256" key="1">
    <source>
        <dbReference type="ARBA" id="ARBA00023015"/>
    </source>
</evidence>
<proteinExistence type="predicted"/>
<dbReference type="Pfam" id="PF00196">
    <property type="entry name" value="GerE"/>
    <property type="match status" value="1"/>
</dbReference>
<dbReference type="GO" id="GO:0006355">
    <property type="term" value="P:regulation of DNA-templated transcription"/>
    <property type="evidence" value="ECO:0007669"/>
    <property type="project" value="InterPro"/>
</dbReference>
<dbReference type="PANTHER" id="PTHR44688:SF16">
    <property type="entry name" value="DNA-BINDING TRANSCRIPTIONAL ACTIVATOR DEVR_DOSR"/>
    <property type="match status" value="1"/>
</dbReference>
<dbReference type="InterPro" id="IPR000792">
    <property type="entry name" value="Tscrpt_reg_LuxR_C"/>
</dbReference>
<evidence type="ECO:0000256" key="2">
    <source>
        <dbReference type="ARBA" id="ARBA00023125"/>
    </source>
</evidence>
<keyword evidence="6" id="KW-1185">Reference proteome</keyword>
<keyword evidence="1" id="KW-0805">Transcription regulation</keyword>